<dbReference type="EMBL" id="CP007142">
    <property type="protein sequence ID" value="AJQ92810.1"/>
    <property type="molecule type" value="Genomic_DNA"/>
</dbReference>
<gene>
    <name evidence="2" type="ORF">YC6258_00760</name>
</gene>
<proteinExistence type="predicted"/>
<dbReference type="Gene3D" id="3.90.550.10">
    <property type="entry name" value="Spore Coat Polysaccharide Biosynthesis Protein SpsA, Chain A"/>
    <property type="match status" value="1"/>
</dbReference>
<protein>
    <submittedName>
        <fullName evidence="2">Glycosyltransferase involved in cell wall biogenesis</fullName>
    </submittedName>
</protein>
<sequence>MRITLDSVVAQTAQPDLWVIVDDGSTDETPVILKQYAEKHSFIKVITRQDRGHRSVGPGVIEAFYHGYDQIDVSQFDFVCKFDLDLDLPPRYFETLIERMNANPRIGTCSGKAYFRDQKTGELVSEKCGDEMSVGMTKFYRRSCFEEIGGFVRQVMWDGIDCHKCRQLGWIAVSWDEPDLRFIHLRPMGSSQKGIFTGRMRHGFGQYFMGTGLLYMTASSVFRLFHPPYLVGGLAMWWGYVKSMLQKQPRFADKELVQFIREYQTQCLLKGKTAATEALNRQQEVVWKTTHS</sequence>
<dbReference type="KEGG" id="gsn:YC6258_00760"/>
<dbReference type="PANTHER" id="PTHR22916">
    <property type="entry name" value="GLYCOSYLTRANSFERASE"/>
    <property type="match status" value="1"/>
</dbReference>
<dbReference type="PATRIC" id="fig|1445510.3.peg.745"/>
<accession>A0A0C5UZU0</accession>
<reference evidence="2 3" key="1">
    <citation type="submission" date="2014-01" db="EMBL/GenBank/DDBJ databases">
        <title>Full genme sequencing of cellulolytic bacterium Gynuella sunshinyii YC6258T gen. nov., sp. nov.</title>
        <authorList>
            <person name="Khan H."/>
            <person name="Chung E.J."/>
            <person name="Chung Y.R."/>
        </authorList>
    </citation>
    <scope>NUCLEOTIDE SEQUENCE [LARGE SCALE GENOMIC DNA]</scope>
    <source>
        <strain evidence="2 3">YC6258</strain>
    </source>
</reference>
<feature type="domain" description="Glycosyltransferase 2-like" evidence="1">
    <location>
        <begin position="3"/>
        <end position="119"/>
    </location>
</feature>
<dbReference type="STRING" id="1445510.YC6258_00760"/>
<keyword evidence="2" id="KW-0808">Transferase</keyword>
<evidence type="ECO:0000259" key="1">
    <source>
        <dbReference type="Pfam" id="PF00535"/>
    </source>
</evidence>
<dbReference type="CDD" id="cd00761">
    <property type="entry name" value="Glyco_tranf_GTA_type"/>
    <property type="match status" value="1"/>
</dbReference>
<organism evidence="2 3">
    <name type="scientific">Gynuella sunshinyii YC6258</name>
    <dbReference type="NCBI Taxonomy" id="1445510"/>
    <lineage>
        <taxon>Bacteria</taxon>
        <taxon>Pseudomonadati</taxon>
        <taxon>Pseudomonadota</taxon>
        <taxon>Gammaproteobacteria</taxon>
        <taxon>Oceanospirillales</taxon>
        <taxon>Saccharospirillaceae</taxon>
        <taxon>Gynuella</taxon>
    </lineage>
</organism>
<dbReference type="SUPFAM" id="SSF53448">
    <property type="entry name" value="Nucleotide-diphospho-sugar transferases"/>
    <property type="match status" value="1"/>
</dbReference>
<dbReference type="HOGENOM" id="CLU_076334_0_0_6"/>
<name>A0A0C5UZU0_9GAMM</name>
<dbReference type="PANTHER" id="PTHR22916:SF3">
    <property type="entry name" value="UDP-GLCNAC:BETAGAL BETA-1,3-N-ACETYLGLUCOSAMINYLTRANSFERASE-LIKE PROTEIN 1"/>
    <property type="match status" value="1"/>
</dbReference>
<dbReference type="Pfam" id="PF00535">
    <property type="entry name" value="Glycos_transf_2"/>
    <property type="match status" value="1"/>
</dbReference>
<evidence type="ECO:0000313" key="2">
    <source>
        <dbReference type="EMBL" id="AJQ92810.1"/>
    </source>
</evidence>
<keyword evidence="3" id="KW-1185">Reference proteome</keyword>
<dbReference type="InterPro" id="IPR029044">
    <property type="entry name" value="Nucleotide-diphossugar_trans"/>
</dbReference>
<dbReference type="InterPro" id="IPR001173">
    <property type="entry name" value="Glyco_trans_2-like"/>
</dbReference>
<evidence type="ECO:0000313" key="3">
    <source>
        <dbReference type="Proteomes" id="UP000032266"/>
    </source>
</evidence>
<dbReference type="GO" id="GO:0016758">
    <property type="term" value="F:hexosyltransferase activity"/>
    <property type="evidence" value="ECO:0007669"/>
    <property type="project" value="UniProtKB-ARBA"/>
</dbReference>
<dbReference type="AlphaFoldDB" id="A0A0C5UZU0"/>
<dbReference type="Proteomes" id="UP000032266">
    <property type="component" value="Chromosome"/>
</dbReference>